<dbReference type="GO" id="GO:0001764">
    <property type="term" value="P:neuron migration"/>
    <property type="evidence" value="ECO:0007669"/>
    <property type="project" value="TreeGrafter"/>
</dbReference>
<dbReference type="GO" id="GO:0005815">
    <property type="term" value="C:microtubule organizing center"/>
    <property type="evidence" value="ECO:0007669"/>
    <property type="project" value="TreeGrafter"/>
</dbReference>
<reference evidence="3" key="1">
    <citation type="submission" date="2023-09" db="UniProtKB">
        <authorList>
            <consortium name="Ensembl"/>
        </authorList>
    </citation>
    <scope>IDENTIFICATION</scope>
</reference>
<feature type="compositionally biased region" description="Polar residues" evidence="2">
    <location>
        <begin position="13"/>
        <end position="28"/>
    </location>
</feature>
<dbReference type="GO" id="GO:0005874">
    <property type="term" value="C:microtubule"/>
    <property type="evidence" value="ECO:0007669"/>
    <property type="project" value="TreeGrafter"/>
</dbReference>
<feature type="coiled-coil region" evidence="1">
    <location>
        <begin position="459"/>
        <end position="500"/>
    </location>
</feature>
<dbReference type="GO" id="GO:0060271">
    <property type="term" value="P:cilium assembly"/>
    <property type="evidence" value="ECO:0007669"/>
    <property type="project" value="TreeGrafter"/>
</dbReference>
<feature type="region of interest" description="Disordered" evidence="2">
    <location>
        <begin position="305"/>
        <end position="327"/>
    </location>
</feature>
<feature type="compositionally biased region" description="Polar residues" evidence="2">
    <location>
        <begin position="207"/>
        <end position="217"/>
    </location>
</feature>
<keyword evidence="1" id="KW-0175">Coiled coil</keyword>
<feature type="compositionally biased region" description="Basic and acidic residues" evidence="2">
    <location>
        <begin position="238"/>
        <end position="261"/>
    </location>
</feature>
<protein>
    <recommendedName>
        <fullName evidence="4">Disrupted in schizophrenia 1 protein</fullName>
    </recommendedName>
</protein>
<name>A0A8C0WSJ7_CASCN</name>
<dbReference type="PANTHER" id="PTHR14332:SF3">
    <property type="entry name" value="DISRUPTED IN SCHIZOPHRENIA 1 PROTEIN"/>
    <property type="match status" value="1"/>
</dbReference>
<feature type="region of interest" description="Disordered" evidence="2">
    <location>
        <begin position="131"/>
        <end position="150"/>
    </location>
</feature>
<evidence type="ECO:0000313" key="3">
    <source>
        <dbReference type="Ensembl" id="ENSCCNP00000015376.1"/>
    </source>
</evidence>
<sequence>MPVQPLGLGTQGCGTASTGRASPHSGFQSGRDCSPPAVSFRRRRLARRPGYMRSAAGPGIGFLSSAVGTPCQAPGSLSSEESRAGQCSLDLSSWQGPGVGSPVPKDLPATTVVLVDPLSSAQTSVRRTPVGFGVQLRPGTGLPDRQTRPCGPGDAGCLQKLLSMDTSEARAMGLWPTGSLAPVKVSGNRCSLRSGPQGPPGPPGSQDTFTSSFSFIQLSLDPGSAGERGEAEGCPPSREAECSHRSSQEMGDKAASSDRPHGDLQCLSQTFSLTATQGSADSAQMAMRSSNPQCDTLSFLDVDGSSSSLDSSSTGCGGDKGSSSQDAHDWDTLLREWEPVLHTCLLSHHRQLEVGIFSSIKASKLQEKAIEDGDYGSAETLKQRLEDLEQESDSLALALPSQQPAVHSFLGHLATQARAALHQATQLTGSDDTPTPLGGEVRLLEPTAQDSLQASVTRWERLLQEKQLLQKEIEALQAKMSVLEAKDQQLRREMEEFELQLQWQSCNLMPLMARLSPGQLQEASQATRDTLASARQVPFFVEPPETIKSLQERTKSLHLSVKEITVKVCTMERLCSILRRRLSDLETRLPTLLEAQMLAVAEASVKENTAKYMEELEARLSSSQCPLLGKVWEADLEACGLLMQSLQLQEARVSLCAEDEAQTDGAGTAAWMAPAVLPRPHCEDDGKTPCQAFHECRACLAPSLCCAGSEQKEESCVLFADLGEKCKAIGAKLQHLEGQLHAAIHSQDEDLIHILCLGELKMVKETLQSMTLQLQPAKEAEEGEAVAFHPTAGAQEAPA</sequence>
<proteinExistence type="predicted"/>
<feature type="compositionally biased region" description="Low complexity" evidence="2">
    <location>
        <begin position="305"/>
        <end position="314"/>
    </location>
</feature>
<dbReference type="InterPro" id="IPR026081">
    <property type="entry name" value="DISC1"/>
</dbReference>
<dbReference type="GO" id="GO:0045111">
    <property type="term" value="C:intermediate filament cytoskeleton"/>
    <property type="evidence" value="ECO:0007669"/>
    <property type="project" value="TreeGrafter"/>
</dbReference>
<feature type="region of interest" description="Disordered" evidence="2">
    <location>
        <begin position="1"/>
        <end position="38"/>
    </location>
</feature>
<evidence type="ECO:0008006" key="4">
    <source>
        <dbReference type="Google" id="ProtNLM"/>
    </source>
</evidence>
<dbReference type="Ensembl" id="ENSCCNT00000020096.1">
    <property type="protein sequence ID" value="ENSCCNP00000015376.1"/>
    <property type="gene ID" value="ENSCCNG00000014543.1"/>
</dbReference>
<feature type="region of interest" description="Disordered" evidence="2">
    <location>
        <begin position="186"/>
        <end position="261"/>
    </location>
</feature>
<evidence type="ECO:0000256" key="1">
    <source>
        <dbReference type="SAM" id="Coils"/>
    </source>
</evidence>
<dbReference type="PANTHER" id="PTHR14332">
    <property type="entry name" value="DISRUPTED IN SCHIZOPHRENIA 1 PROTEIN"/>
    <property type="match status" value="1"/>
</dbReference>
<evidence type="ECO:0000256" key="2">
    <source>
        <dbReference type="SAM" id="MobiDB-lite"/>
    </source>
</evidence>
<organism evidence="3">
    <name type="scientific">Castor canadensis</name>
    <name type="common">American beaver</name>
    <dbReference type="NCBI Taxonomy" id="51338"/>
    <lineage>
        <taxon>Eukaryota</taxon>
        <taxon>Metazoa</taxon>
        <taxon>Chordata</taxon>
        <taxon>Craniata</taxon>
        <taxon>Vertebrata</taxon>
        <taxon>Euteleostomi</taxon>
        <taxon>Mammalia</taxon>
        <taxon>Eutheria</taxon>
        <taxon>Euarchontoglires</taxon>
        <taxon>Glires</taxon>
        <taxon>Rodentia</taxon>
        <taxon>Castorimorpha</taxon>
        <taxon>Castoridae</taxon>
        <taxon>Castor</taxon>
    </lineage>
</organism>
<accession>A0A8C0WSJ7</accession>
<gene>
    <name evidence="3" type="primary">Disc1</name>
</gene>
<dbReference type="AlphaFoldDB" id="A0A8C0WSJ7"/>